<evidence type="ECO:0000313" key="3">
    <source>
        <dbReference type="Proteomes" id="UP000542742"/>
    </source>
</evidence>
<gene>
    <name evidence="2" type="ORF">BKA14_002909</name>
</gene>
<comment type="caution">
    <text evidence="2">The sequence shown here is derived from an EMBL/GenBank/DDBJ whole genome shotgun (WGS) entry which is preliminary data.</text>
</comment>
<keyword evidence="1" id="KW-0472">Membrane</keyword>
<feature type="transmembrane region" description="Helical" evidence="1">
    <location>
        <begin position="65"/>
        <end position="86"/>
    </location>
</feature>
<sequence>MRPTALLAPLFLLAYGIARWIDGWDGDRHNGPAWDIGHVAFFIGMALFGLLAVQLRGSVPVRRRGVATAAAVAAVAGVASFLWVIAGDLYGDFPPLAGWLEVTGPALFGLGLLTLLGLLAAAGRVPLWSPLLFLAGYVSISVRLDLLPFAAATILVACLPLALPSREPAPV</sequence>
<proteinExistence type="predicted"/>
<feature type="transmembrane region" description="Helical" evidence="1">
    <location>
        <begin position="34"/>
        <end position="53"/>
    </location>
</feature>
<dbReference type="RefSeq" id="WP_184951453.1">
    <property type="nucleotide sequence ID" value="NZ_BOMC01000063.1"/>
</dbReference>
<keyword evidence="1" id="KW-0812">Transmembrane</keyword>
<reference evidence="2 3" key="1">
    <citation type="submission" date="2020-08" db="EMBL/GenBank/DDBJ databases">
        <title>Sequencing the genomes of 1000 actinobacteria strains.</title>
        <authorList>
            <person name="Klenk H.-P."/>
        </authorList>
    </citation>
    <scope>NUCLEOTIDE SEQUENCE [LARGE SCALE GENOMIC DNA]</scope>
    <source>
        <strain evidence="2 3">DSM 45518</strain>
    </source>
</reference>
<organism evidence="2 3">
    <name type="scientific">Paractinoplanes abujensis</name>
    <dbReference type="NCBI Taxonomy" id="882441"/>
    <lineage>
        <taxon>Bacteria</taxon>
        <taxon>Bacillati</taxon>
        <taxon>Actinomycetota</taxon>
        <taxon>Actinomycetes</taxon>
        <taxon>Micromonosporales</taxon>
        <taxon>Micromonosporaceae</taxon>
        <taxon>Paractinoplanes</taxon>
    </lineage>
</organism>
<dbReference type="Proteomes" id="UP000542742">
    <property type="component" value="Unassembled WGS sequence"/>
</dbReference>
<accession>A0A7W7CQA4</accession>
<keyword evidence="3" id="KW-1185">Reference proteome</keyword>
<evidence type="ECO:0000313" key="2">
    <source>
        <dbReference type="EMBL" id="MBB4692761.1"/>
    </source>
</evidence>
<name>A0A7W7CQA4_9ACTN</name>
<protein>
    <submittedName>
        <fullName evidence="2">Uncharacterized protein</fullName>
    </submittedName>
</protein>
<dbReference type="EMBL" id="JACHMF010000001">
    <property type="protein sequence ID" value="MBB4692761.1"/>
    <property type="molecule type" value="Genomic_DNA"/>
</dbReference>
<feature type="transmembrane region" description="Helical" evidence="1">
    <location>
        <begin position="106"/>
        <end position="134"/>
    </location>
</feature>
<evidence type="ECO:0000256" key="1">
    <source>
        <dbReference type="SAM" id="Phobius"/>
    </source>
</evidence>
<dbReference type="AlphaFoldDB" id="A0A7W7CQA4"/>
<keyword evidence="1" id="KW-1133">Transmembrane helix</keyword>